<accession>A0AAV9F5R2</accession>
<comment type="caution">
    <text evidence="1">The sequence shown here is derived from an EMBL/GenBank/DDBJ whole genome shotgun (WGS) entry which is preliminary data.</text>
</comment>
<dbReference type="Gene3D" id="1.10.260.30">
    <property type="entry name" value="Signal recognition particle, SRP54 subunit, M-domain"/>
    <property type="match status" value="1"/>
</dbReference>
<dbReference type="EMBL" id="JAUJYO010000003">
    <property type="protein sequence ID" value="KAK1320295.1"/>
    <property type="molecule type" value="Genomic_DNA"/>
</dbReference>
<dbReference type="Proteomes" id="UP001180020">
    <property type="component" value="Unassembled WGS sequence"/>
</dbReference>
<reference evidence="1" key="2">
    <citation type="submission" date="2023-06" db="EMBL/GenBank/DDBJ databases">
        <authorList>
            <person name="Ma L."/>
            <person name="Liu K.-W."/>
            <person name="Li Z."/>
            <person name="Hsiao Y.-Y."/>
            <person name="Qi Y."/>
            <person name="Fu T."/>
            <person name="Tang G."/>
            <person name="Zhang D."/>
            <person name="Sun W.-H."/>
            <person name="Liu D.-K."/>
            <person name="Li Y."/>
            <person name="Chen G.-Z."/>
            <person name="Liu X.-D."/>
            <person name="Liao X.-Y."/>
            <person name="Jiang Y.-T."/>
            <person name="Yu X."/>
            <person name="Hao Y."/>
            <person name="Huang J."/>
            <person name="Zhao X.-W."/>
            <person name="Ke S."/>
            <person name="Chen Y.-Y."/>
            <person name="Wu W.-L."/>
            <person name="Hsu J.-L."/>
            <person name="Lin Y.-F."/>
            <person name="Huang M.-D."/>
            <person name="Li C.-Y."/>
            <person name="Huang L."/>
            <person name="Wang Z.-W."/>
            <person name="Zhao X."/>
            <person name="Zhong W.-Y."/>
            <person name="Peng D.-H."/>
            <person name="Ahmad S."/>
            <person name="Lan S."/>
            <person name="Zhang J.-S."/>
            <person name="Tsai W.-C."/>
            <person name="Van De Peer Y."/>
            <person name="Liu Z.-J."/>
        </authorList>
    </citation>
    <scope>NUCLEOTIDE SEQUENCE</scope>
    <source>
        <strain evidence="1">CP</strain>
        <tissue evidence="1">Leaves</tissue>
    </source>
</reference>
<evidence type="ECO:0000313" key="2">
    <source>
        <dbReference type="Proteomes" id="UP001180020"/>
    </source>
</evidence>
<dbReference type="GO" id="GO:0006614">
    <property type="term" value="P:SRP-dependent cotranslational protein targeting to membrane"/>
    <property type="evidence" value="ECO:0007669"/>
    <property type="project" value="InterPro"/>
</dbReference>
<gene>
    <name evidence="1" type="ORF">QJS10_CPA03g00534</name>
</gene>
<evidence type="ECO:0000313" key="1">
    <source>
        <dbReference type="EMBL" id="KAK1320295.1"/>
    </source>
</evidence>
<dbReference type="GO" id="GO:0008312">
    <property type="term" value="F:7S RNA binding"/>
    <property type="evidence" value="ECO:0007669"/>
    <property type="project" value="InterPro"/>
</dbReference>
<sequence>MTESRILQIRHGSGRRVVEVVEMLEEYKRFAKIWSNLKGIKIPKKGEMSALSRNMNAQHLSKVLPPHMLKQIGGLGSLQNLMNQIGSRDMMSGMLEVVVTDSSVSFRSH</sequence>
<reference evidence="1" key="1">
    <citation type="journal article" date="2023" name="Nat. Commun.">
        <title>Diploid and tetraploid genomes of Acorus and the evolution of monocots.</title>
        <authorList>
            <person name="Ma L."/>
            <person name="Liu K.W."/>
            <person name="Li Z."/>
            <person name="Hsiao Y.Y."/>
            <person name="Qi Y."/>
            <person name="Fu T."/>
            <person name="Tang G.D."/>
            <person name="Zhang D."/>
            <person name="Sun W.H."/>
            <person name="Liu D.K."/>
            <person name="Li Y."/>
            <person name="Chen G.Z."/>
            <person name="Liu X.D."/>
            <person name="Liao X.Y."/>
            <person name="Jiang Y.T."/>
            <person name="Yu X."/>
            <person name="Hao Y."/>
            <person name="Huang J."/>
            <person name="Zhao X.W."/>
            <person name="Ke S."/>
            <person name="Chen Y.Y."/>
            <person name="Wu W.L."/>
            <person name="Hsu J.L."/>
            <person name="Lin Y.F."/>
            <person name="Huang M.D."/>
            <person name="Li C.Y."/>
            <person name="Huang L."/>
            <person name="Wang Z.W."/>
            <person name="Zhao X."/>
            <person name="Zhong W.Y."/>
            <person name="Peng D.H."/>
            <person name="Ahmad S."/>
            <person name="Lan S."/>
            <person name="Zhang J.S."/>
            <person name="Tsai W.C."/>
            <person name="Van de Peer Y."/>
            <person name="Liu Z.J."/>
        </authorList>
    </citation>
    <scope>NUCLEOTIDE SEQUENCE</scope>
    <source>
        <strain evidence="1">CP</strain>
    </source>
</reference>
<dbReference type="GO" id="GO:0048500">
    <property type="term" value="C:signal recognition particle"/>
    <property type="evidence" value="ECO:0007669"/>
    <property type="project" value="InterPro"/>
</dbReference>
<dbReference type="InterPro" id="IPR036891">
    <property type="entry name" value="Signal_recog_part_SRP54_M_sf"/>
</dbReference>
<protein>
    <submittedName>
        <fullName evidence="1">Uncharacterized protein</fullName>
    </submittedName>
</protein>
<dbReference type="AlphaFoldDB" id="A0AAV9F5R2"/>
<dbReference type="SUPFAM" id="SSF47446">
    <property type="entry name" value="Signal peptide-binding domain"/>
    <property type="match status" value="1"/>
</dbReference>
<organism evidence="1 2">
    <name type="scientific">Acorus calamus</name>
    <name type="common">Sweet flag</name>
    <dbReference type="NCBI Taxonomy" id="4465"/>
    <lineage>
        <taxon>Eukaryota</taxon>
        <taxon>Viridiplantae</taxon>
        <taxon>Streptophyta</taxon>
        <taxon>Embryophyta</taxon>
        <taxon>Tracheophyta</taxon>
        <taxon>Spermatophyta</taxon>
        <taxon>Magnoliopsida</taxon>
        <taxon>Liliopsida</taxon>
        <taxon>Acoraceae</taxon>
        <taxon>Acorus</taxon>
    </lineage>
</organism>
<keyword evidence="2" id="KW-1185">Reference proteome</keyword>
<proteinExistence type="predicted"/>
<name>A0AAV9F5R2_ACOCL</name>